<dbReference type="GO" id="GO:0016740">
    <property type="term" value="F:transferase activity"/>
    <property type="evidence" value="ECO:0007669"/>
    <property type="project" value="UniProtKB-KW"/>
</dbReference>
<dbReference type="SUPFAM" id="SSF51161">
    <property type="entry name" value="Trimeric LpxA-like enzymes"/>
    <property type="match status" value="1"/>
</dbReference>
<dbReference type="Pfam" id="PF00132">
    <property type="entry name" value="Hexapep"/>
    <property type="match status" value="1"/>
</dbReference>
<dbReference type="InterPro" id="IPR050484">
    <property type="entry name" value="Transf_Hexapept/Carb_Anhydrase"/>
</dbReference>
<protein>
    <submittedName>
        <fullName evidence="1">Carbonic anhydrase/acetyltransferase-like protein (Isoleucine patch superfamily)</fullName>
    </submittedName>
</protein>
<reference evidence="1 2" key="1">
    <citation type="submission" date="2020-08" db="EMBL/GenBank/DDBJ databases">
        <title>Sequencing the genomes of 1000 actinobacteria strains.</title>
        <authorList>
            <person name="Klenk H.-P."/>
        </authorList>
    </citation>
    <scope>NUCLEOTIDE SEQUENCE [LARGE SCALE GENOMIC DNA]</scope>
    <source>
        <strain evidence="1 2">DSM 43851</strain>
    </source>
</reference>
<gene>
    <name evidence="1" type="ORF">BJ998_005242</name>
</gene>
<proteinExistence type="predicted"/>
<sequence length="173" mass="17873">MAIYALGDKVPSIHPDAYVHPDATVIGAVTIGAESSVWPQAVLRGDYGRIEVGERTSIQDGTVLHCTQFHATVIGSDCVIGHNAHVEGATVGDGCLIASGSVVLNGSVVGDGAVVGAGAVVSFNGVVPPRAMALGVPARVREGHEVPEDMTKGIVELYVGNARAYRHGLRRLD</sequence>
<dbReference type="EMBL" id="JACHIR010000001">
    <property type="protein sequence ID" value="MBB5894046.1"/>
    <property type="molecule type" value="Genomic_DNA"/>
</dbReference>
<keyword evidence="2" id="KW-1185">Reference proteome</keyword>
<dbReference type="InterPro" id="IPR011004">
    <property type="entry name" value="Trimer_LpxA-like_sf"/>
</dbReference>
<keyword evidence="1" id="KW-0808">Transferase</keyword>
<dbReference type="CDD" id="cd04645">
    <property type="entry name" value="LbH_gamma_CA_like"/>
    <property type="match status" value="1"/>
</dbReference>
<evidence type="ECO:0000313" key="1">
    <source>
        <dbReference type="EMBL" id="MBB5894046.1"/>
    </source>
</evidence>
<comment type="caution">
    <text evidence="1">The sequence shown here is derived from an EMBL/GenBank/DDBJ whole genome shotgun (WGS) entry which is preliminary data.</text>
</comment>
<accession>A0A7W9KK37</accession>
<name>A0A7W9KK37_9PSEU</name>
<dbReference type="PANTHER" id="PTHR13061">
    <property type="entry name" value="DYNACTIN SUBUNIT P25"/>
    <property type="match status" value="1"/>
</dbReference>
<evidence type="ECO:0000313" key="2">
    <source>
        <dbReference type="Proteomes" id="UP000585638"/>
    </source>
</evidence>
<dbReference type="Gene3D" id="2.160.10.10">
    <property type="entry name" value="Hexapeptide repeat proteins"/>
    <property type="match status" value="1"/>
</dbReference>
<dbReference type="AlphaFoldDB" id="A0A7W9KK37"/>
<dbReference type="PANTHER" id="PTHR13061:SF29">
    <property type="entry name" value="GAMMA CARBONIC ANHYDRASE-LIKE 1, MITOCHONDRIAL-RELATED"/>
    <property type="match status" value="1"/>
</dbReference>
<dbReference type="InterPro" id="IPR001451">
    <property type="entry name" value="Hexapep"/>
</dbReference>
<dbReference type="Proteomes" id="UP000585638">
    <property type="component" value="Unassembled WGS sequence"/>
</dbReference>
<dbReference type="InterPro" id="IPR047324">
    <property type="entry name" value="LbH_gamma_CA-like"/>
</dbReference>
<organism evidence="1 2">
    <name type="scientific">Kutzneria kofuensis</name>
    <dbReference type="NCBI Taxonomy" id="103725"/>
    <lineage>
        <taxon>Bacteria</taxon>
        <taxon>Bacillati</taxon>
        <taxon>Actinomycetota</taxon>
        <taxon>Actinomycetes</taxon>
        <taxon>Pseudonocardiales</taxon>
        <taxon>Pseudonocardiaceae</taxon>
        <taxon>Kutzneria</taxon>
    </lineage>
</organism>